<name>A0A2R5EN82_9BACL</name>
<feature type="domain" description="SLH" evidence="3">
    <location>
        <begin position="762"/>
        <end position="823"/>
    </location>
</feature>
<feature type="domain" description="SLH" evidence="3">
    <location>
        <begin position="691"/>
        <end position="754"/>
    </location>
</feature>
<keyword evidence="5" id="KW-1185">Reference proteome</keyword>
<organism evidence="4 5">
    <name type="scientific">Paenibacillus agaridevorans</name>
    <dbReference type="NCBI Taxonomy" id="171404"/>
    <lineage>
        <taxon>Bacteria</taxon>
        <taxon>Bacillati</taxon>
        <taxon>Bacillota</taxon>
        <taxon>Bacilli</taxon>
        <taxon>Bacillales</taxon>
        <taxon>Paenibacillaceae</taxon>
        <taxon>Paenibacillus</taxon>
    </lineage>
</organism>
<dbReference type="InterPro" id="IPR011044">
    <property type="entry name" value="Quino_amine_DH_bsu"/>
</dbReference>
<dbReference type="Proteomes" id="UP000245202">
    <property type="component" value="Unassembled WGS sequence"/>
</dbReference>
<feature type="signal peptide" evidence="2">
    <location>
        <begin position="1"/>
        <end position="33"/>
    </location>
</feature>
<dbReference type="PROSITE" id="PS51272">
    <property type="entry name" value="SLH"/>
    <property type="match status" value="3"/>
</dbReference>
<evidence type="ECO:0000259" key="3">
    <source>
        <dbReference type="PROSITE" id="PS51272"/>
    </source>
</evidence>
<feature type="compositionally biased region" description="Acidic residues" evidence="1">
    <location>
        <begin position="389"/>
        <end position="398"/>
    </location>
</feature>
<dbReference type="InterPro" id="IPR011045">
    <property type="entry name" value="N2O_reductase_N"/>
</dbReference>
<evidence type="ECO:0000256" key="2">
    <source>
        <dbReference type="SAM" id="SignalP"/>
    </source>
</evidence>
<dbReference type="PANTHER" id="PTHR47197">
    <property type="entry name" value="PROTEIN NIRF"/>
    <property type="match status" value="1"/>
</dbReference>
<evidence type="ECO:0000313" key="5">
    <source>
        <dbReference type="Proteomes" id="UP000245202"/>
    </source>
</evidence>
<dbReference type="AlphaFoldDB" id="A0A2R5EN82"/>
<dbReference type="SUPFAM" id="SSF50974">
    <property type="entry name" value="Nitrous oxide reductase, N-terminal domain"/>
    <property type="match status" value="1"/>
</dbReference>
<keyword evidence="2" id="KW-0732">Signal</keyword>
<sequence>MEERRRGSRRALSACLLAVIVLLASVSVQPAAAKEEQLPSIAVGQAPHAVAVNPATNRVYVANAAGDSVTVLADEASGSPAVVATIGVGKTPYALAVDAKSNRIYVANADSGTVTVINGDTHAVQTVKVGDEPVALAVNSTGNKAYVANAGSGSITEIDGATLTTRTFAAGESPIAVAINEAAGKVYAVNIDSDTATIIDGATGFTETVTTGNGPNALAVHIGTGNVYAANFYSGDVTIIDGTTGKTRQVEVGKGPAAIAIDQTDGKVYVANSQDNSVSVLSVSGEVLGTVPVGKRPGSLAVHQGTGNVYVANYESDSITAIDGHTYAATETAIGAGPIALALHAGLGKGYVAQYRGNSIGVLDGLGIVKPPGGGEGPVITPSPSPPVDEQEGAGENEGEARWPEEEAGSIKLGRDSATISVQDNGHIKAILNSEALEEAFTKLAEQGQAAVQRVTFTLEEQAHRYRIGIPAKCLQSAALAAPDAVLKIKAGTASYYLPVSLPPLVNALSKRVEHLEDVVVYVGIDTSRGLAAEELAGKAGGQGLQLISSPLTFSIAIEDDEITDYGAVYVARSIWLPEKLKPTDAIALRVSPSGEFHYLPVRFSEAAAGGTLATLLQPGNGIIVIAKAPTPRQFQDLAGHWVSQAVEELAARQIVKGVSETTFSPSRAVSRAEFTSLAIRALALAEQASAGTAFGDVAPDSWYAAAVGAAVQAGLTQGTAGGLFDPEGRLTREQLAVFSVRMLALASHPAKVAANRQEELLGAFADGAEVSNWARGAAAAVMQAGIMEGMGDGRFAPKKNVTRAEAAAVVKRLLVLIGFIQF</sequence>
<dbReference type="EMBL" id="BDQX01000047">
    <property type="protein sequence ID" value="GBG06448.1"/>
    <property type="molecule type" value="Genomic_DNA"/>
</dbReference>
<dbReference type="InterPro" id="IPR001119">
    <property type="entry name" value="SLH_dom"/>
</dbReference>
<comment type="caution">
    <text evidence="4">The sequence shown here is derived from an EMBL/GenBank/DDBJ whole genome shotgun (WGS) entry which is preliminary data.</text>
</comment>
<dbReference type="Pfam" id="PF00395">
    <property type="entry name" value="SLH"/>
    <property type="match status" value="3"/>
</dbReference>
<proteinExistence type="predicted"/>
<feature type="chain" id="PRO_5015321568" description="SLH domain-containing protein" evidence="2">
    <location>
        <begin position="34"/>
        <end position="823"/>
    </location>
</feature>
<evidence type="ECO:0000313" key="4">
    <source>
        <dbReference type="EMBL" id="GBG06448.1"/>
    </source>
</evidence>
<accession>A0A2R5EN82</accession>
<dbReference type="SUPFAM" id="SSF50969">
    <property type="entry name" value="YVTN repeat-like/Quinoprotein amine dehydrogenase"/>
    <property type="match status" value="1"/>
</dbReference>
<evidence type="ECO:0000256" key="1">
    <source>
        <dbReference type="SAM" id="MobiDB-lite"/>
    </source>
</evidence>
<dbReference type="InterPro" id="IPR051200">
    <property type="entry name" value="Host-pathogen_enzymatic-act"/>
</dbReference>
<feature type="domain" description="SLH" evidence="3">
    <location>
        <begin position="630"/>
        <end position="690"/>
    </location>
</feature>
<dbReference type="InterPro" id="IPR015943">
    <property type="entry name" value="WD40/YVTN_repeat-like_dom_sf"/>
</dbReference>
<dbReference type="Pfam" id="PF10282">
    <property type="entry name" value="Lactonase"/>
    <property type="match status" value="1"/>
</dbReference>
<feature type="region of interest" description="Disordered" evidence="1">
    <location>
        <begin position="373"/>
        <end position="408"/>
    </location>
</feature>
<protein>
    <recommendedName>
        <fullName evidence="3">SLH domain-containing protein</fullName>
    </recommendedName>
</protein>
<gene>
    <name evidence="4" type="ORF">PAT3040_00975</name>
</gene>
<reference evidence="4 5" key="1">
    <citation type="submission" date="2017-08" db="EMBL/GenBank/DDBJ databases">
        <title>Substantial Increase in Enzyme Production by Combined Drug-Resistance Mutations in Paenibacillus agaridevorans.</title>
        <authorList>
            <person name="Tanaka Y."/>
            <person name="Funane K."/>
            <person name="Hosaka T."/>
            <person name="Shiwa Y."/>
            <person name="Fujita N."/>
            <person name="Miyazaki T."/>
            <person name="Yoshikawa H."/>
            <person name="Murakami K."/>
            <person name="Kasahara K."/>
            <person name="Inaoka T."/>
            <person name="Hiraga Y."/>
            <person name="Ochi K."/>
        </authorList>
    </citation>
    <scope>NUCLEOTIDE SEQUENCE [LARGE SCALE GENOMIC DNA]</scope>
    <source>
        <strain evidence="4 5">T-3040</strain>
    </source>
</reference>
<dbReference type="PANTHER" id="PTHR47197:SF3">
    <property type="entry name" value="DIHYDRO-HEME D1 DEHYDROGENASE"/>
    <property type="match status" value="1"/>
</dbReference>
<dbReference type="InterPro" id="IPR019405">
    <property type="entry name" value="Lactonase_7-beta_prop"/>
</dbReference>
<dbReference type="Gene3D" id="2.130.10.10">
    <property type="entry name" value="YVTN repeat-like/Quinoprotein amine dehydrogenase"/>
    <property type="match status" value="2"/>
</dbReference>
<dbReference type="RefSeq" id="WP_108991739.1">
    <property type="nucleotide sequence ID" value="NZ_BDQX01000047.1"/>
</dbReference>